<dbReference type="Pfam" id="PF23833">
    <property type="entry name" value="DUF7203"/>
    <property type="match status" value="1"/>
</dbReference>
<sequence length="95" mass="10950">MSIKLKLEALKQYETSLQLARKSFEIDMAYSLRYPVFSNNLESDIVCKTVGLIAMDRRQIAAVNVFKNLKATALQVYKTDLKDLEPKRKPSVYFT</sequence>
<name>A0A0B4ZX67_9CAUD</name>
<organism evidence="1 2">
    <name type="scientific">Yersinia phage vB_YenM_TG1</name>
    <dbReference type="NCBI Taxonomy" id="1589265"/>
    <lineage>
        <taxon>Viruses</taxon>
        <taxon>Duplodnaviria</taxon>
        <taxon>Heunggongvirae</taxon>
        <taxon>Uroviricota</taxon>
        <taxon>Caudoviricetes</taxon>
        <taxon>Pantevenvirales</taxon>
        <taxon>Straboviridae</taxon>
        <taxon>Tevenvirinae</taxon>
        <taxon>Tegunavirus</taxon>
        <taxon>Tegunavirus yenmtg1</taxon>
    </lineage>
</organism>
<dbReference type="Proteomes" id="UP000031805">
    <property type="component" value="Segment"/>
</dbReference>
<dbReference type="EMBL" id="KP202158">
    <property type="protein sequence ID" value="AJD81902.1"/>
    <property type="molecule type" value="Genomic_DNA"/>
</dbReference>
<reference evidence="1 2" key="1">
    <citation type="submission" date="2014-11" db="EMBL/GenBank/DDBJ databases">
        <title>Complete genome sequence of vB_YenM_TG1, a broad host range bacteriophage which infects Yersinia enterocolitica.</title>
        <authorList>
            <person name="Leon-Velarde C.G."/>
            <person name="Kropinski A.M."/>
            <person name="Chen S."/>
            <person name="Griffiths M.W."/>
            <person name="Odumeru J.A."/>
        </authorList>
    </citation>
    <scope>NUCLEOTIDE SEQUENCE [LARGE SCALE GENOMIC DNA]</scope>
</reference>
<evidence type="ECO:0000313" key="2">
    <source>
        <dbReference type="Proteomes" id="UP000031805"/>
    </source>
</evidence>
<dbReference type="GeneID" id="26627416"/>
<keyword evidence="2" id="KW-1185">Reference proteome</keyword>
<dbReference type="RefSeq" id="YP_009200353.1">
    <property type="nucleotide sequence ID" value="NC_028820.1"/>
</dbReference>
<evidence type="ECO:0000313" key="1">
    <source>
        <dbReference type="EMBL" id="AJD81902.1"/>
    </source>
</evidence>
<proteinExistence type="predicted"/>
<dbReference type="KEGG" id="vg:26627416"/>
<gene>
    <name evidence="1" type="ORF">YenMTG1_092</name>
</gene>
<accession>A0A0B4ZX67</accession>
<protein>
    <submittedName>
        <fullName evidence="1">Uncharacterized protein</fullName>
    </submittedName>
</protein>
<dbReference type="InterPro" id="IPR055627">
    <property type="entry name" value="DUF7203"/>
</dbReference>